<proteinExistence type="predicted"/>
<organism evidence="2 3">
    <name type="scientific">Lysinibacillus sphaericus (strain C3-41)</name>
    <dbReference type="NCBI Taxonomy" id="444177"/>
    <lineage>
        <taxon>Bacteria</taxon>
        <taxon>Bacillati</taxon>
        <taxon>Bacillota</taxon>
        <taxon>Bacilli</taxon>
        <taxon>Bacillales</taxon>
        <taxon>Bacillaceae</taxon>
        <taxon>Lysinibacillus</taxon>
    </lineage>
</organism>
<dbReference type="Proteomes" id="UP000002164">
    <property type="component" value="Chromosome"/>
</dbReference>
<name>B1I010_LYSSC</name>
<evidence type="ECO:0008006" key="4">
    <source>
        <dbReference type="Google" id="ProtNLM"/>
    </source>
</evidence>
<dbReference type="AlphaFoldDB" id="B1I010"/>
<gene>
    <name evidence="2" type="ordered locus">Bsph_0936</name>
</gene>
<evidence type="ECO:0000256" key="1">
    <source>
        <dbReference type="SAM" id="Coils"/>
    </source>
</evidence>
<reference evidence="2 3" key="1">
    <citation type="journal article" date="2008" name="J. Bacteriol.">
        <title>Complete genome sequence of the mosquitocidal bacterium Bacillus sphaericus C3-41 and comparison with those of closely related Bacillus species.</title>
        <authorList>
            <person name="Hu X."/>
            <person name="Fan W."/>
            <person name="Han B."/>
            <person name="Liu H."/>
            <person name="Zheng D."/>
            <person name="Li Q."/>
            <person name="Dong W."/>
            <person name="Yan J."/>
            <person name="Gao M."/>
            <person name="Berry C."/>
            <person name="Yuan Z."/>
        </authorList>
    </citation>
    <scope>NUCLEOTIDE SEQUENCE [LARGE SCALE GENOMIC DNA]</scope>
    <source>
        <strain evidence="2 3">C3-41</strain>
    </source>
</reference>
<dbReference type="EnsemblBacteria" id="ACA38548">
    <property type="protein sequence ID" value="ACA38548"/>
    <property type="gene ID" value="Bsph_0936"/>
</dbReference>
<keyword evidence="1" id="KW-0175">Coiled coil</keyword>
<feature type="coiled-coil region" evidence="1">
    <location>
        <begin position="50"/>
        <end position="94"/>
    </location>
</feature>
<evidence type="ECO:0000313" key="3">
    <source>
        <dbReference type="Proteomes" id="UP000002164"/>
    </source>
</evidence>
<accession>B1I010</accession>
<sequence>MGGKKMKKHKAENLTEESGLLAGEITSSKVEVLASIVLTLGYSLSTLATIMALQEEEELAQEKKTENQDQNLYMRQMFKQLQNVNNRLETIERKLNRF</sequence>
<evidence type="ECO:0000313" key="2">
    <source>
        <dbReference type="EMBL" id="ACA38548.1"/>
    </source>
</evidence>
<dbReference type="EMBL" id="CP000817">
    <property type="protein sequence ID" value="ACA38548.1"/>
    <property type="molecule type" value="Genomic_DNA"/>
</dbReference>
<protein>
    <recommendedName>
        <fullName evidence="4">Translation initiation factor 2</fullName>
    </recommendedName>
</protein>
<dbReference type="HOGENOM" id="CLU_2330384_0_0_9"/>
<dbReference type="KEGG" id="lsp:Bsph_0936"/>